<evidence type="ECO:0000256" key="1">
    <source>
        <dbReference type="ARBA" id="ARBA00004442"/>
    </source>
</evidence>
<sequence length="585" mass="59252">MSGLLKGLAAAGGTALVLTGLAAITAFGPIAADVRTSAAARLKAEGRDWARLAVDGRDVTVTGVAPEPADPQLAAEAVDRVFGVRIVADRATVLPLADPWVWTATLASSTLTATGAVPSEAMRTALAAAARKAAPDRPFDDRATLARGAPRDFADSATRALAALGELVEGSAEIGPAGLTLTGRLADWPSWRRIETSLKAGDFGKIAADRLEVPVPVPYELRLAVADGRLTATGFLPAAVVAAFDAAAKAGFPAGVASTIDVAPGAPAGHADAAGFALEILGGLNEGRATLGPAGLALAGRPKDRATWRRIENRLAAGIPGGVALARDDLEVPVPAPYRLTLTLVDGRADLDGFLPDAAARATLAAALAPRSPRGVADRTEIAAGAPPGFADAAVAAWAGLARVADPGLDLVDRTLTVRGGVPTAPLGADIAAALKTRVAAGYTLAEPAFRVLPPPPQVAPPVCEAGLAAVQAGDKIRFEVGSATLAPDGLRILDALVAAALRCLDARIVVEGHTDSDGDPDANRALSEARAAAVVERLVAAGLAAERLSAIGYGETRPVASNDDEAGKQQNRRIEFRVEGGTAP</sequence>
<dbReference type="CDD" id="cd07185">
    <property type="entry name" value="OmpA_C-like"/>
    <property type="match status" value="1"/>
</dbReference>
<dbReference type="Pfam" id="PF00691">
    <property type="entry name" value="OmpA"/>
    <property type="match status" value="1"/>
</dbReference>
<keyword evidence="8" id="KW-1185">Reference proteome</keyword>
<dbReference type="InterPro" id="IPR050330">
    <property type="entry name" value="Bact_OuterMem_StrucFunc"/>
</dbReference>
<proteinExistence type="predicted"/>
<evidence type="ECO:0000313" key="7">
    <source>
        <dbReference type="EMBL" id="TBW39759.1"/>
    </source>
</evidence>
<comment type="subcellular location">
    <subcellularLocation>
        <location evidence="1">Cell outer membrane</location>
    </subcellularLocation>
</comment>
<evidence type="ECO:0000259" key="6">
    <source>
        <dbReference type="PROSITE" id="PS51123"/>
    </source>
</evidence>
<protein>
    <submittedName>
        <fullName evidence="7">OmpA family protein</fullName>
    </submittedName>
</protein>
<comment type="caution">
    <text evidence="7">The sequence shown here is derived from an EMBL/GenBank/DDBJ whole genome shotgun (WGS) entry which is preliminary data.</text>
</comment>
<evidence type="ECO:0000256" key="2">
    <source>
        <dbReference type="ARBA" id="ARBA00023136"/>
    </source>
</evidence>
<feature type="domain" description="OmpA-like" evidence="6">
    <location>
        <begin position="466"/>
        <end position="583"/>
    </location>
</feature>
<dbReference type="InterPro" id="IPR006664">
    <property type="entry name" value="OMP_bac"/>
</dbReference>
<accession>A0A4Q9VX98</accession>
<dbReference type="InterPro" id="IPR006665">
    <property type="entry name" value="OmpA-like"/>
</dbReference>
<gene>
    <name evidence="7" type="ORF">EYW49_05745</name>
</gene>
<organism evidence="7 8">
    <name type="scientific">Siculibacillus lacustris</name>
    <dbReference type="NCBI Taxonomy" id="1549641"/>
    <lineage>
        <taxon>Bacteria</taxon>
        <taxon>Pseudomonadati</taxon>
        <taxon>Pseudomonadota</taxon>
        <taxon>Alphaproteobacteria</taxon>
        <taxon>Hyphomicrobiales</taxon>
        <taxon>Ancalomicrobiaceae</taxon>
        <taxon>Siculibacillus</taxon>
    </lineage>
</organism>
<dbReference type="Gene3D" id="3.30.1330.60">
    <property type="entry name" value="OmpA-like domain"/>
    <property type="match status" value="1"/>
</dbReference>
<keyword evidence="2 4" id="KW-0472">Membrane</keyword>
<dbReference type="OrthoDB" id="5525824at2"/>
<dbReference type="SUPFAM" id="SSF103088">
    <property type="entry name" value="OmpA-like"/>
    <property type="match status" value="1"/>
</dbReference>
<dbReference type="InterPro" id="IPR036737">
    <property type="entry name" value="OmpA-like_sf"/>
</dbReference>
<name>A0A4Q9VX98_9HYPH</name>
<keyword evidence="3" id="KW-0998">Cell outer membrane</keyword>
<dbReference type="RefSeq" id="WP_131307118.1">
    <property type="nucleotide sequence ID" value="NZ_SJFN01000006.1"/>
</dbReference>
<evidence type="ECO:0000256" key="4">
    <source>
        <dbReference type="PROSITE-ProRule" id="PRU00473"/>
    </source>
</evidence>
<dbReference type="AlphaFoldDB" id="A0A4Q9VX98"/>
<dbReference type="PANTHER" id="PTHR30329:SF21">
    <property type="entry name" value="LIPOPROTEIN YIAD-RELATED"/>
    <property type="match status" value="1"/>
</dbReference>
<reference evidence="7 8" key="1">
    <citation type="submission" date="2019-02" db="EMBL/GenBank/DDBJ databases">
        <title>Siculibacillus lacustris gen. nov., sp. nov., a new rosette-forming bacterium isolated from a freshwater crater lake (Lake St. Ana, Romania).</title>
        <authorList>
            <person name="Felfoldi T."/>
            <person name="Marton Z."/>
            <person name="Szabo A."/>
            <person name="Mentes A."/>
            <person name="Boka K."/>
            <person name="Marialigeti K."/>
            <person name="Mathe I."/>
            <person name="Koncz M."/>
            <person name="Schumann P."/>
            <person name="Toth E."/>
        </authorList>
    </citation>
    <scope>NUCLEOTIDE SEQUENCE [LARGE SCALE GENOMIC DNA]</scope>
    <source>
        <strain evidence="7 8">SA-279</strain>
    </source>
</reference>
<dbReference type="GO" id="GO:0009279">
    <property type="term" value="C:cell outer membrane"/>
    <property type="evidence" value="ECO:0007669"/>
    <property type="project" value="UniProtKB-SubCell"/>
</dbReference>
<dbReference type="PROSITE" id="PS51123">
    <property type="entry name" value="OMPA_2"/>
    <property type="match status" value="1"/>
</dbReference>
<dbReference type="EMBL" id="SJFN01000006">
    <property type="protein sequence ID" value="TBW39759.1"/>
    <property type="molecule type" value="Genomic_DNA"/>
</dbReference>
<evidence type="ECO:0000313" key="8">
    <source>
        <dbReference type="Proteomes" id="UP000292781"/>
    </source>
</evidence>
<evidence type="ECO:0000256" key="3">
    <source>
        <dbReference type="ARBA" id="ARBA00023237"/>
    </source>
</evidence>
<dbReference type="Proteomes" id="UP000292781">
    <property type="component" value="Unassembled WGS sequence"/>
</dbReference>
<dbReference type="Gene3D" id="3.40.1520.20">
    <property type="match status" value="3"/>
</dbReference>
<feature type="region of interest" description="Disordered" evidence="5">
    <location>
        <begin position="557"/>
        <end position="585"/>
    </location>
</feature>
<evidence type="ECO:0000256" key="5">
    <source>
        <dbReference type="SAM" id="MobiDB-lite"/>
    </source>
</evidence>
<dbReference type="PANTHER" id="PTHR30329">
    <property type="entry name" value="STATOR ELEMENT OF FLAGELLAR MOTOR COMPLEX"/>
    <property type="match status" value="1"/>
</dbReference>
<dbReference type="PRINTS" id="PR01021">
    <property type="entry name" value="OMPADOMAIN"/>
</dbReference>